<dbReference type="SUPFAM" id="SSF48403">
    <property type="entry name" value="Ankyrin repeat"/>
    <property type="match status" value="1"/>
</dbReference>
<protein>
    <submittedName>
        <fullName evidence="3">Uncharacterized protein</fullName>
    </submittedName>
</protein>
<evidence type="ECO:0000256" key="2">
    <source>
        <dbReference type="SAM" id="MobiDB-lite"/>
    </source>
</evidence>
<accession>A0ABD2PHS5</accession>
<proteinExistence type="predicted"/>
<dbReference type="PANTHER" id="PTHR12544:SF29">
    <property type="entry name" value="GLUTAMINASE"/>
    <property type="match status" value="1"/>
</dbReference>
<keyword evidence="1" id="KW-0040">ANK repeat</keyword>
<dbReference type="InterPro" id="IPR036770">
    <property type="entry name" value="Ankyrin_rpt-contain_sf"/>
</dbReference>
<dbReference type="PROSITE" id="PS50297">
    <property type="entry name" value="ANK_REP_REGION"/>
    <property type="match status" value="1"/>
</dbReference>
<dbReference type="Pfam" id="PF12796">
    <property type="entry name" value="Ank_2"/>
    <property type="match status" value="1"/>
</dbReference>
<dbReference type="InterPro" id="IPR002110">
    <property type="entry name" value="Ankyrin_rpt"/>
</dbReference>
<feature type="repeat" description="ANK" evidence="1">
    <location>
        <begin position="72"/>
        <end position="95"/>
    </location>
</feature>
<keyword evidence="4" id="KW-1185">Reference proteome</keyword>
<evidence type="ECO:0000313" key="4">
    <source>
        <dbReference type="Proteomes" id="UP001516400"/>
    </source>
</evidence>
<dbReference type="Proteomes" id="UP001516400">
    <property type="component" value="Unassembled WGS sequence"/>
</dbReference>
<dbReference type="PANTHER" id="PTHR12544">
    <property type="entry name" value="GLUTAMINASE"/>
    <property type="match status" value="1"/>
</dbReference>
<dbReference type="PROSITE" id="PS50088">
    <property type="entry name" value="ANK_REPEAT"/>
    <property type="match status" value="1"/>
</dbReference>
<feature type="compositionally biased region" description="Basic and acidic residues" evidence="2">
    <location>
        <begin position="128"/>
        <end position="150"/>
    </location>
</feature>
<evidence type="ECO:0000256" key="1">
    <source>
        <dbReference type="PROSITE-ProRule" id="PRU00023"/>
    </source>
</evidence>
<dbReference type="AlphaFoldDB" id="A0ABD2PHS5"/>
<sequence>MQVQELVKKFPFHQYDNQRVYPDQANRRKVISEFDKNRINSFEILSAAASGRLETLKRFFLYGINLDLADYDGRTALHLAAVEGYLECVEFLLNHAKVKKDSVDRWGKTPLMAAEDNNQHDVVHFLRTHSSSERENEPKSKKYNMVEKSSKVSNNEEEFNPLEEKNENDEDNRNK</sequence>
<evidence type="ECO:0000313" key="3">
    <source>
        <dbReference type="EMBL" id="KAL3290551.1"/>
    </source>
</evidence>
<feature type="region of interest" description="Disordered" evidence="2">
    <location>
        <begin position="128"/>
        <end position="175"/>
    </location>
</feature>
<dbReference type="Gene3D" id="1.25.40.20">
    <property type="entry name" value="Ankyrin repeat-containing domain"/>
    <property type="match status" value="1"/>
</dbReference>
<gene>
    <name evidence="3" type="ORF">HHI36_023914</name>
</gene>
<dbReference type="InterPro" id="IPR015868">
    <property type="entry name" value="Glutaminase"/>
</dbReference>
<comment type="caution">
    <text evidence="3">The sequence shown here is derived from an EMBL/GenBank/DDBJ whole genome shotgun (WGS) entry which is preliminary data.</text>
</comment>
<name>A0ABD2PHS5_9CUCU</name>
<feature type="compositionally biased region" description="Acidic residues" evidence="2">
    <location>
        <begin position="155"/>
        <end position="175"/>
    </location>
</feature>
<dbReference type="EMBL" id="JABFTP020000187">
    <property type="protein sequence ID" value="KAL3290551.1"/>
    <property type="molecule type" value="Genomic_DNA"/>
</dbReference>
<reference evidence="3 4" key="1">
    <citation type="journal article" date="2021" name="BMC Biol.">
        <title>Horizontally acquired antibacterial genes associated with adaptive radiation of ladybird beetles.</title>
        <authorList>
            <person name="Li H.S."/>
            <person name="Tang X.F."/>
            <person name="Huang Y.H."/>
            <person name="Xu Z.Y."/>
            <person name="Chen M.L."/>
            <person name="Du X.Y."/>
            <person name="Qiu B.Y."/>
            <person name="Chen P.T."/>
            <person name="Zhang W."/>
            <person name="Slipinski A."/>
            <person name="Escalona H.E."/>
            <person name="Waterhouse R.M."/>
            <person name="Zwick A."/>
            <person name="Pang H."/>
        </authorList>
    </citation>
    <scope>NUCLEOTIDE SEQUENCE [LARGE SCALE GENOMIC DNA]</scope>
    <source>
        <strain evidence="3">SYSU2018</strain>
    </source>
</reference>
<dbReference type="FunFam" id="1.25.40.20:FF:000069">
    <property type="entry name" value="Glutaminase, isoform E"/>
    <property type="match status" value="1"/>
</dbReference>
<dbReference type="SMART" id="SM00248">
    <property type="entry name" value="ANK"/>
    <property type="match status" value="3"/>
</dbReference>
<organism evidence="3 4">
    <name type="scientific">Cryptolaemus montrouzieri</name>
    <dbReference type="NCBI Taxonomy" id="559131"/>
    <lineage>
        <taxon>Eukaryota</taxon>
        <taxon>Metazoa</taxon>
        <taxon>Ecdysozoa</taxon>
        <taxon>Arthropoda</taxon>
        <taxon>Hexapoda</taxon>
        <taxon>Insecta</taxon>
        <taxon>Pterygota</taxon>
        <taxon>Neoptera</taxon>
        <taxon>Endopterygota</taxon>
        <taxon>Coleoptera</taxon>
        <taxon>Polyphaga</taxon>
        <taxon>Cucujiformia</taxon>
        <taxon>Coccinelloidea</taxon>
        <taxon>Coccinellidae</taxon>
        <taxon>Scymninae</taxon>
        <taxon>Scymnini</taxon>
        <taxon>Cryptolaemus</taxon>
    </lineage>
</organism>